<feature type="region of interest" description="Disordered" evidence="1">
    <location>
        <begin position="503"/>
        <end position="541"/>
    </location>
</feature>
<dbReference type="PANTHER" id="PTHR33112:SF10">
    <property type="entry name" value="TOL"/>
    <property type="match status" value="1"/>
</dbReference>
<dbReference type="InterPro" id="IPR000719">
    <property type="entry name" value="Prot_kinase_dom"/>
</dbReference>
<protein>
    <recommendedName>
        <fullName evidence="2">Protein kinase domain-containing protein</fullName>
    </recommendedName>
</protein>
<evidence type="ECO:0000259" key="2">
    <source>
        <dbReference type="PROSITE" id="PS50011"/>
    </source>
</evidence>
<comment type="caution">
    <text evidence="3">The sequence shown here is derived from an EMBL/GenBank/DDBJ whole genome shotgun (WGS) entry which is preliminary data.</text>
</comment>
<keyword evidence="4" id="KW-1185">Reference proteome</keyword>
<sequence length="1151" mass="131007">MDDTTPLPPVTYRMVKEYMENFHPKDEFSTFLPLVCILELASEKSVASTLSSSKLFQNQDVDEVARHIAEKTPRLFLSLIFAGCLPLLEVLVKNNFTDDDLPIAYEGSQDSAGNIQRLYETDQLDIQFNSARPSKYFGQLDEKPLDDFIKDQWAFLAPVFPVREFSTYVFHPSRRFPYSPPANQVRHAGSFFSVVWNVTLHDYGSNCPSLDSDGPEVAIKSLSTEDDDSGVKVDEFYRREVKTLKKMADMAEAGEKHLIRAIAAYGCGTKRHFIFPWATGGNLDQFWQHFDASKSYGRENRIEWSLEQMIRIARALTRLHESGVRHGDIKPQNILHFTYVRGSASGDLVISDVGLAKYHEAYTLDRTKYTTTKSVTVDYQPPEPEKLVRSRVYDNWSLGCVLLEFTIWIVEGYDGLSQFRKKLKDKNNFKRFWAYGAEDVPEVHHVVLEKMDELRKEAPLAYLTRPMVDLIETKLLIAGKTYNPSEEHRILEDLADIQRLHEKISRDGPEPPQATDRNQQDGSSTPMDQERTGISNKHTSKLKDEWQNTTDRTLANRIIEELGWPSVRPPPKLSVLCELCNNWNPETHIWELDRDIDELKRGSQACSLCRLLLQCLSSANLKSGELITLSREEQSHGFRLSPQGPSLISMYSNPGPASEDRSYPPPGLPLLPSPASPQQFQLLNSWIHECNGKHKCMTETQDGRAPSGQMPTRMIAVGKDRNSTVRLVESALLPKDKYVALSHRWGDLSQYVQFCTLDSNIDDFKESIPYDYLPKSFRDAIRVTRAIGVPYLWIDSLCIIQGNAQDWEKESSRMEDVFNSAYCVLAATSAASSLEGFLGRTQPRESVTVQTPKGPIYMCRAIDDFDSHVQQGLLNSRGWVLQERALARRTLHFTSTQIYWECGETIHCETLAQLKNPQSQFLGDADFPNSGLQYYKDERIRLIQHLYELYSGLGLSYPTDRPKAILGLERRLGRVFKSQAQHGIFGQFFFRMLLWRAQEPGKLTQVFRPEERRVPSWSWMACAGAITYMDVPFNGMIWLDNLKNPFTSMEIELTDEWDGRLSARASDFITCSWSKTVDLVLDFEVQKEGFSNWKCVLLGKEKGDSSSSGPAYYVLLIRVAPGTVPLIWQRIGVAKVNHSLVSPNTIGVMLG</sequence>
<dbReference type="Pfam" id="PF06985">
    <property type="entry name" value="HET"/>
    <property type="match status" value="1"/>
</dbReference>
<dbReference type="Gene3D" id="1.10.510.10">
    <property type="entry name" value="Transferase(Phosphotransferase) domain 1"/>
    <property type="match status" value="1"/>
</dbReference>
<gene>
    <name evidence="3" type="ORF">CRHIZ90672A_00006229</name>
</gene>
<organism evidence="3 4">
    <name type="scientific">Clonostachys rhizophaga</name>
    <dbReference type="NCBI Taxonomy" id="160324"/>
    <lineage>
        <taxon>Eukaryota</taxon>
        <taxon>Fungi</taxon>
        <taxon>Dikarya</taxon>
        <taxon>Ascomycota</taxon>
        <taxon>Pezizomycotina</taxon>
        <taxon>Sordariomycetes</taxon>
        <taxon>Hypocreomycetidae</taxon>
        <taxon>Hypocreales</taxon>
        <taxon>Bionectriaceae</taxon>
        <taxon>Clonostachys</taxon>
    </lineage>
</organism>
<reference evidence="3" key="1">
    <citation type="submission" date="2021-10" db="EMBL/GenBank/DDBJ databases">
        <authorList>
            <person name="Piombo E."/>
        </authorList>
    </citation>
    <scope>NUCLEOTIDE SEQUENCE</scope>
</reference>
<feature type="compositionally biased region" description="Polar residues" evidence="1">
    <location>
        <begin position="515"/>
        <end position="537"/>
    </location>
</feature>
<evidence type="ECO:0000313" key="3">
    <source>
        <dbReference type="EMBL" id="CAH0038094.1"/>
    </source>
</evidence>
<dbReference type="AlphaFoldDB" id="A0A9N9VVZ4"/>
<evidence type="ECO:0000313" key="4">
    <source>
        <dbReference type="Proteomes" id="UP000696573"/>
    </source>
</evidence>
<dbReference type="CDD" id="cd00180">
    <property type="entry name" value="PKc"/>
    <property type="match status" value="1"/>
</dbReference>
<feature type="domain" description="Protein kinase" evidence="2">
    <location>
        <begin position="180"/>
        <end position="504"/>
    </location>
</feature>
<dbReference type="InterPro" id="IPR011009">
    <property type="entry name" value="Kinase-like_dom_sf"/>
</dbReference>
<dbReference type="PANTHER" id="PTHR33112">
    <property type="entry name" value="DOMAIN PROTEIN, PUTATIVE-RELATED"/>
    <property type="match status" value="1"/>
</dbReference>
<dbReference type="SUPFAM" id="SSF56112">
    <property type="entry name" value="Protein kinase-like (PK-like)"/>
    <property type="match status" value="1"/>
</dbReference>
<proteinExistence type="predicted"/>
<dbReference type="Pfam" id="PF00069">
    <property type="entry name" value="Pkinase"/>
    <property type="match status" value="1"/>
</dbReference>
<dbReference type="GO" id="GO:0004672">
    <property type="term" value="F:protein kinase activity"/>
    <property type="evidence" value="ECO:0007669"/>
    <property type="project" value="InterPro"/>
</dbReference>
<evidence type="ECO:0000256" key="1">
    <source>
        <dbReference type="SAM" id="MobiDB-lite"/>
    </source>
</evidence>
<dbReference type="InterPro" id="IPR010730">
    <property type="entry name" value="HET"/>
</dbReference>
<dbReference type="OrthoDB" id="5125733at2759"/>
<name>A0A9N9VVZ4_9HYPO</name>
<accession>A0A9N9VVZ4</accession>
<dbReference type="GO" id="GO:0005524">
    <property type="term" value="F:ATP binding"/>
    <property type="evidence" value="ECO:0007669"/>
    <property type="project" value="InterPro"/>
</dbReference>
<dbReference type="EMBL" id="CABFNQ020000760">
    <property type="protein sequence ID" value="CAH0038094.1"/>
    <property type="molecule type" value="Genomic_DNA"/>
</dbReference>
<dbReference type="SMART" id="SM00220">
    <property type="entry name" value="S_TKc"/>
    <property type="match status" value="1"/>
</dbReference>
<dbReference type="Proteomes" id="UP000696573">
    <property type="component" value="Unassembled WGS sequence"/>
</dbReference>
<dbReference type="PROSITE" id="PS50011">
    <property type="entry name" value="PROTEIN_KINASE_DOM"/>
    <property type="match status" value="1"/>
</dbReference>